<proteinExistence type="predicted"/>
<evidence type="ECO:0000313" key="2">
    <source>
        <dbReference type="EMBL" id="OEK08157.1"/>
    </source>
</evidence>
<feature type="signal peptide" evidence="1">
    <location>
        <begin position="1"/>
        <end position="24"/>
    </location>
</feature>
<reference evidence="2 3" key="1">
    <citation type="submission" date="2016-05" db="EMBL/GenBank/DDBJ databases">
        <title>Draft Genome Sequence of Algibacter sp. Strain SK-16 Isolated from the Surface Water of Aburatsubo Inlet.</title>
        <authorList>
            <person name="Wong S.-K."/>
            <person name="Yoshizawa S."/>
            <person name="Nakajima Y."/>
            <person name="Ogura Y."/>
            <person name="Tetsuya H."/>
            <person name="Hamasaki K."/>
        </authorList>
    </citation>
    <scope>NUCLEOTIDE SEQUENCE [LARGE SCALE GENOMIC DNA]</scope>
    <source>
        <strain evidence="2 3">SK-16</strain>
    </source>
</reference>
<keyword evidence="1" id="KW-0732">Signal</keyword>
<accession>A0A1E5TA15</accession>
<organism evidence="2 3">
    <name type="scientific">Flavivirga aquatica</name>
    <dbReference type="NCBI Taxonomy" id="1849968"/>
    <lineage>
        <taxon>Bacteria</taxon>
        <taxon>Pseudomonadati</taxon>
        <taxon>Bacteroidota</taxon>
        <taxon>Flavobacteriia</taxon>
        <taxon>Flavobacteriales</taxon>
        <taxon>Flavobacteriaceae</taxon>
        <taxon>Flavivirga</taxon>
    </lineage>
</organism>
<sequence length="166" mass="18289">MTLKSFLFITSILFIGLNTYSAKAQNSIGGHFGFVQPIITIQDGETSDGFDPYTIGFPIGITVRKNEKFAFDLEFVPFIGSNRDNYSSVNELIIHPGLLWGIGNKLTFGNRIAFETKSGRYGITPLLNKGFLIGKTNVFAEFVLPLRVGNNQEVSITTALHFGIGF</sequence>
<dbReference type="OrthoDB" id="662468at2"/>
<feature type="chain" id="PRO_5009186206" description="Outer membrane protein beta-barrel domain-containing protein" evidence="1">
    <location>
        <begin position="25"/>
        <end position="166"/>
    </location>
</feature>
<dbReference type="RefSeq" id="WP_069829667.1">
    <property type="nucleotide sequence ID" value="NZ_MDJD01000034.1"/>
</dbReference>
<evidence type="ECO:0000256" key="1">
    <source>
        <dbReference type="SAM" id="SignalP"/>
    </source>
</evidence>
<keyword evidence="3" id="KW-1185">Reference proteome</keyword>
<dbReference type="STRING" id="1849968.A8C32_01465"/>
<gene>
    <name evidence="2" type="ORF">A8C32_01465</name>
</gene>
<protein>
    <recommendedName>
        <fullName evidence="4">Outer membrane protein beta-barrel domain-containing protein</fullName>
    </recommendedName>
</protein>
<evidence type="ECO:0000313" key="3">
    <source>
        <dbReference type="Proteomes" id="UP000095713"/>
    </source>
</evidence>
<name>A0A1E5TA15_9FLAO</name>
<comment type="caution">
    <text evidence="2">The sequence shown here is derived from an EMBL/GenBank/DDBJ whole genome shotgun (WGS) entry which is preliminary data.</text>
</comment>
<dbReference type="EMBL" id="MDJD01000034">
    <property type="protein sequence ID" value="OEK08157.1"/>
    <property type="molecule type" value="Genomic_DNA"/>
</dbReference>
<dbReference type="AlphaFoldDB" id="A0A1E5TA15"/>
<dbReference type="Proteomes" id="UP000095713">
    <property type="component" value="Unassembled WGS sequence"/>
</dbReference>
<evidence type="ECO:0008006" key="4">
    <source>
        <dbReference type="Google" id="ProtNLM"/>
    </source>
</evidence>